<proteinExistence type="predicted"/>
<accession>A0A847S175</accession>
<name>A0A847S175_9BACT</name>
<reference evidence="1 2" key="1">
    <citation type="submission" date="2020-04" db="EMBL/GenBank/DDBJ databases">
        <authorList>
            <person name="Yin C."/>
        </authorList>
    </citation>
    <scope>NUCLEOTIDE SEQUENCE [LARGE SCALE GENOMIC DNA]</scope>
    <source>
        <strain evidence="1 2">Ae27</strain>
    </source>
</reference>
<comment type="caution">
    <text evidence="1">The sequence shown here is derived from an EMBL/GenBank/DDBJ whole genome shotgun (WGS) entry which is preliminary data.</text>
</comment>
<sequence>MEASWSGNSRNSFTNLVAQETSSISPGWIAADFGNNKDAGNRVVIGTAANGSAIIGGHNHNLTQWQDLVLQPVKDEGNVGIGTTTPQSKLAVAGTITAQRVKVTATGWPDYVFHTNYQLPTLQEIKQYVNTHKHLPDIPAAAEVEKNGQDLGEMNKLLLQKVEELTLYIIQQQEQIAAMNERLKKIEKN</sequence>
<dbReference type="AlphaFoldDB" id="A0A847S175"/>
<dbReference type="RefSeq" id="WP_168871198.1">
    <property type="nucleotide sequence ID" value="NZ_JABAIA010000001.1"/>
</dbReference>
<protein>
    <recommendedName>
        <fullName evidence="3">Peptidase S74 domain-containing protein</fullName>
    </recommendedName>
</protein>
<organism evidence="1 2">
    <name type="scientific">Chitinophaga varians</name>
    <dbReference type="NCBI Taxonomy" id="2202339"/>
    <lineage>
        <taxon>Bacteria</taxon>
        <taxon>Pseudomonadati</taxon>
        <taxon>Bacteroidota</taxon>
        <taxon>Chitinophagia</taxon>
        <taxon>Chitinophagales</taxon>
        <taxon>Chitinophagaceae</taxon>
        <taxon>Chitinophaga</taxon>
    </lineage>
</organism>
<evidence type="ECO:0000313" key="1">
    <source>
        <dbReference type="EMBL" id="NLR65301.1"/>
    </source>
</evidence>
<dbReference type="Proteomes" id="UP000570474">
    <property type="component" value="Unassembled WGS sequence"/>
</dbReference>
<keyword evidence="2" id="KW-1185">Reference proteome</keyword>
<dbReference type="EMBL" id="JABAIA010000001">
    <property type="protein sequence ID" value="NLR65301.1"/>
    <property type="molecule type" value="Genomic_DNA"/>
</dbReference>
<evidence type="ECO:0008006" key="3">
    <source>
        <dbReference type="Google" id="ProtNLM"/>
    </source>
</evidence>
<evidence type="ECO:0000313" key="2">
    <source>
        <dbReference type="Proteomes" id="UP000570474"/>
    </source>
</evidence>
<gene>
    <name evidence="1" type="ORF">HGH92_13360</name>
</gene>